<feature type="compositionally biased region" description="Low complexity" evidence="4">
    <location>
        <begin position="314"/>
        <end position="323"/>
    </location>
</feature>
<dbReference type="NCBIfam" id="TIGR00872">
    <property type="entry name" value="gnd_rel"/>
    <property type="match status" value="1"/>
</dbReference>
<dbReference type="EMBL" id="CP099489">
    <property type="protein sequence ID" value="USQ80090.1"/>
    <property type="molecule type" value="Genomic_DNA"/>
</dbReference>
<feature type="compositionally biased region" description="Basic and acidic residues" evidence="4">
    <location>
        <begin position="304"/>
        <end position="313"/>
    </location>
</feature>
<reference evidence="6" key="1">
    <citation type="submission" date="2022-06" db="EMBL/GenBank/DDBJ databases">
        <title>Ornithinimicrobium HY1793.</title>
        <authorList>
            <person name="Huang Y."/>
        </authorList>
    </citation>
    <scope>NUCLEOTIDE SEQUENCE</scope>
    <source>
        <strain evidence="6">HY1793</strain>
    </source>
</reference>
<dbReference type="SMART" id="SM01350">
    <property type="entry name" value="6PGD"/>
    <property type="match status" value="1"/>
</dbReference>
<evidence type="ECO:0000313" key="7">
    <source>
        <dbReference type="Proteomes" id="UP001056455"/>
    </source>
</evidence>
<dbReference type="InterPro" id="IPR006114">
    <property type="entry name" value="6PGDH_C"/>
</dbReference>
<evidence type="ECO:0000256" key="2">
    <source>
        <dbReference type="ARBA" id="ARBA00023002"/>
    </source>
</evidence>
<accession>A0ABY4YV12</accession>
<keyword evidence="3" id="KW-0311">Gluconate utilization</keyword>
<dbReference type="InterPro" id="IPR006115">
    <property type="entry name" value="6PGDH_NADP-bd"/>
</dbReference>
<feature type="compositionally biased region" description="Low complexity" evidence="4">
    <location>
        <begin position="331"/>
        <end position="349"/>
    </location>
</feature>
<gene>
    <name evidence="6" type="primary">gnd</name>
    <name evidence="6" type="ORF">NF556_00015</name>
</gene>
<proteinExistence type="inferred from homology"/>
<dbReference type="Proteomes" id="UP001056455">
    <property type="component" value="Chromosome"/>
</dbReference>
<dbReference type="PRINTS" id="PR00076">
    <property type="entry name" value="6PGDHDRGNASE"/>
</dbReference>
<feature type="region of interest" description="Disordered" evidence="4">
    <location>
        <begin position="298"/>
        <end position="349"/>
    </location>
</feature>
<dbReference type="Gene3D" id="1.10.1040.10">
    <property type="entry name" value="N-(1-d-carboxylethyl)-l-norvaline Dehydrogenase, domain 2"/>
    <property type="match status" value="1"/>
</dbReference>
<evidence type="ECO:0000256" key="3">
    <source>
        <dbReference type="ARBA" id="ARBA00023064"/>
    </source>
</evidence>
<dbReference type="RefSeq" id="WP_252593430.1">
    <property type="nucleotide sequence ID" value="NZ_CP099489.1"/>
</dbReference>
<feature type="domain" description="6-phosphogluconate dehydrogenase C-terminal" evidence="5">
    <location>
        <begin position="162"/>
        <end position="306"/>
    </location>
</feature>
<dbReference type="InterPro" id="IPR006183">
    <property type="entry name" value="Pgluconate_DH"/>
</dbReference>
<dbReference type="InterPro" id="IPR004849">
    <property type="entry name" value="6DGDH_YqeC"/>
</dbReference>
<dbReference type="PANTHER" id="PTHR11811">
    <property type="entry name" value="6-PHOSPHOGLUCONATE DEHYDROGENASE"/>
    <property type="match status" value="1"/>
</dbReference>
<evidence type="ECO:0000256" key="1">
    <source>
        <dbReference type="ARBA" id="ARBA00008419"/>
    </source>
</evidence>
<keyword evidence="7" id="KW-1185">Reference proteome</keyword>
<dbReference type="InterPro" id="IPR013328">
    <property type="entry name" value="6PGD_dom2"/>
</dbReference>
<dbReference type="Gene3D" id="3.40.50.720">
    <property type="entry name" value="NAD(P)-binding Rossmann-like Domain"/>
    <property type="match status" value="1"/>
</dbReference>
<evidence type="ECO:0000313" key="6">
    <source>
        <dbReference type="EMBL" id="USQ80090.1"/>
    </source>
</evidence>
<dbReference type="SUPFAM" id="SSF48179">
    <property type="entry name" value="6-phosphogluconate dehydrogenase C-terminal domain-like"/>
    <property type="match status" value="1"/>
</dbReference>
<dbReference type="InterPro" id="IPR008927">
    <property type="entry name" value="6-PGluconate_DH-like_C_sf"/>
</dbReference>
<keyword evidence="2" id="KW-0560">Oxidoreductase</keyword>
<evidence type="ECO:0000259" key="5">
    <source>
        <dbReference type="SMART" id="SM01350"/>
    </source>
</evidence>
<protein>
    <submittedName>
        <fullName evidence="6">Decarboxylating 6-phosphogluconate dehydrogenase</fullName>
    </submittedName>
</protein>
<evidence type="ECO:0000256" key="4">
    <source>
        <dbReference type="SAM" id="MobiDB-lite"/>
    </source>
</evidence>
<dbReference type="NCBIfam" id="NF007161">
    <property type="entry name" value="PRK09599.1"/>
    <property type="match status" value="1"/>
</dbReference>
<dbReference type="Pfam" id="PF03446">
    <property type="entry name" value="NAD_binding_2"/>
    <property type="match status" value="1"/>
</dbReference>
<name>A0ABY4YV12_9MICO</name>
<dbReference type="SUPFAM" id="SSF51735">
    <property type="entry name" value="NAD(P)-binding Rossmann-fold domains"/>
    <property type="match status" value="1"/>
</dbReference>
<sequence length="349" mass="36971">MQLGMIGLGKMGANMRDRLRQADHEVIGYDLNPEVRDVDSLAALVDQLQAPRVIWVMVPHGKPTQDTVDELGELLSEGDLVIEGGNSHFADDIKHHEQLAAKGIGYVDCGVSGGIWGITEGYGLMCGGETEWVDKAMPIFDALRPEGPREEGWVHAGDVGSGHYAKMVHNGIEYGLMHAYAEGFELLTAKDAVKDVKGVFQAWTRGTVVRSWLLDLMVKALDETPGLEGISEYTTDSGEGRWTLIEGIENAVPMPVLSAALFARFASRQENSPAMQAVAALRGQFGGHAVQMLDDEAQQVHQGAEPKHDEGAERPGAGTEAPGGETGGSGAADAGPSSGSGSTDADAQG</sequence>
<dbReference type="InterPro" id="IPR036291">
    <property type="entry name" value="NAD(P)-bd_dom_sf"/>
</dbReference>
<organism evidence="6 7">
    <name type="scientific">Ornithinimicrobium faecis</name>
    <dbReference type="NCBI Taxonomy" id="2934158"/>
    <lineage>
        <taxon>Bacteria</taxon>
        <taxon>Bacillati</taxon>
        <taxon>Actinomycetota</taxon>
        <taxon>Actinomycetes</taxon>
        <taxon>Micrococcales</taxon>
        <taxon>Ornithinimicrobiaceae</taxon>
        <taxon>Ornithinimicrobium</taxon>
    </lineage>
</organism>
<comment type="similarity">
    <text evidence="1">Belongs to the 6-phosphogluconate dehydrogenase family.</text>
</comment>
<dbReference type="Pfam" id="PF00393">
    <property type="entry name" value="6PGD"/>
    <property type="match status" value="1"/>
</dbReference>